<name>A0A8T2CY64_9BRAS</name>
<reference evidence="1 2" key="1">
    <citation type="submission" date="2020-12" db="EMBL/GenBank/DDBJ databases">
        <title>Concerted genomic and epigenomic changes stabilize Arabidopsis allopolyploids.</title>
        <authorList>
            <person name="Chen Z."/>
        </authorList>
    </citation>
    <scope>NUCLEOTIDE SEQUENCE [LARGE SCALE GENOMIC DNA]</scope>
    <source>
        <strain evidence="1">Allo738</strain>
        <tissue evidence="1">Leaf</tissue>
    </source>
</reference>
<evidence type="ECO:0000313" key="2">
    <source>
        <dbReference type="Proteomes" id="UP000694240"/>
    </source>
</evidence>
<protein>
    <submittedName>
        <fullName evidence="1">Uncharacterized protein</fullName>
    </submittedName>
</protein>
<proteinExistence type="predicted"/>
<dbReference type="AlphaFoldDB" id="A0A8T2CY64"/>
<dbReference type="EMBL" id="JAEFBK010000005">
    <property type="protein sequence ID" value="KAG7605188.1"/>
    <property type="molecule type" value="Genomic_DNA"/>
</dbReference>
<gene>
    <name evidence="1" type="ORF">ISN45_At05g042090</name>
</gene>
<accession>A0A8T2CY64</accession>
<evidence type="ECO:0000313" key="1">
    <source>
        <dbReference type="EMBL" id="KAG7605188.1"/>
    </source>
</evidence>
<sequence>MGTLRLIPRTLAFRAVQRQTAASRSTRPLIRAQQLDVGGRETLTKSNTLAHTLSLRASLQVGLGDGVAGFLWWLLGGGGGQGTEVELTKVKKMTLKMRRRAILE</sequence>
<keyword evidence="2" id="KW-1185">Reference proteome</keyword>
<dbReference type="Proteomes" id="UP000694240">
    <property type="component" value="Chromosome 5"/>
</dbReference>
<comment type="caution">
    <text evidence="1">The sequence shown here is derived from an EMBL/GenBank/DDBJ whole genome shotgun (WGS) entry which is preliminary data.</text>
</comment>
<organism evidence="1 2">
    <name type="scientific">Arabidopsis thaliana x Arabidopsis arenosa</name>
    <dbReference type="NCBI Taxonomy" id="1240361"/>
    <lineage>
        <taxon>Eukaryota</taxon>
        <taxon>Viridiplantae</taxon>
        <taxon>Streptophyta</taxon>
        <taxon>Embryophyta</taxon>
        <taxon>Tracheophyta</taxon>
        <taxon>Spermatophyta</taxon>
        <taxon>Magnoliopsida</taxon>
        <taxon>eudicotyledons</taxon>
        <taxon>Gunneridae</taxon>
        <taxon>Pentapetalae</taxon>
        <taxon>rosids</taxon>
        <taxon>malvids</taxon>
        <taxon>Brassicales</taxon>
        <taxon>Brassicaceae</taxon>
        <taxon>Camelineae</taxon>
        <taxon>Arabidopsis</taxon>
    </lineage>
</organism>